<keyword evidence="1" id="KW-1133">Transmembrane helix</keyword>
<keyword evidence="3" id="KW-1185">Reference proteome</keyword>
<evidence type="ECO:0000313" key="3">
    <source>
        <dbReference type="Proteomes" id="UP000221359"/>
    </source>
</evidence>
<name>A0A0K0N6Q3_9CAUD</name>
<feature type="transmembrane region" description="Helical" evidence="1">
    <location>
        <begin position="6"/>
        <end position="25"/>
    </location>
</feature>
<evidence type="ECO:0000256" key="1">
    <source>
        <dbReference type="SAM" id="Phobius"/>
    </source>
</evidence>
<accession>A0A0K0N6Q3</accession>
<proteinExistence type="predicted"/>
<keyword evidence="1" id="KW-0812">Transmembrane</keyword>
<reference evidence="2 3" key="1">
    <citation type="journal article" date="2015" name="PLoS ONE">
        <title>Lysis to Kill: Evaluation of the Lytic Abilities, and Genomics of Nine Bacteriophages Infective for Gordonia spp. and Their Potential Use in Activated Sludge Foam Biocontrol.</title>
        <authorList>
            <person name="Dyson Z.A."/>
            <person name="Tucci J."/>
            <person name="Seviour R.J."/>
            <person name="Petrovski S."/>
        </authorList>
    </citation>
    <scope>NUCLEOTIDE SEQUENCE [LARGE SCALE GENOMIC DNA]</scope>
</reference>
<protein>
    <submittedName>
        <fullName evidence="2">Uncharacterized protein</fullName>
    </submittedName>
</protein>
<organism evidence="2 3">
    <name type="scientific">Gordonia phage GMA2</name>
    <dbReference type="NCBI Taxonomy" id="1647283"/>
    <lineage>
        <taxon>Viruses</taxon>
        <taxon>Duplodnaviria</taxon>
        <taxon>Heunggongvirae</taxon>
        <taxon>Uroviricota</taxon>
        <taxon>Caudoviricetes</taxon>
        <taxon>Gimaduovirus</taxon>
        <taxon>Gimaduovirus GMA2</taxon>
    </lineage>
</organism>
<dbReference type="EMBL" id="KR063281">
    <property type="protein sequence ID" value="AKJ72619.1"/>
    <property type="molecule type" value="Genomic_DNA"/>
</dbReference>
<dbReference type="Proteomes" id="UP000221359">
    <property type="component" value="Segment"/>
</dbReference>
<evidence type="ECO:0000313" key="2">
    <source>
        <dbReference type="EMBL" id="AKJ72619.1"/>
    </source>
</evidence>
<keyword evidence="1" id="KW-0472">Membrane</keyword>
<sequence length="86" mass="9891">MEPSFLSYAGGLGTLALFLVAVHYVRKFLENRGVISPPEFEYYEATFPDCAWCFAPAELDDWYAEHDAFICVPCMHDYEQTNGRTR</sequence>
<gene>
    <name evidence="2" type="ORF">GMA2_81</name>
</gene>